<dbReference type="EMBL" id="VXIV02002148">
    <property type="protein sequence ID" value="KAF6027095.1"/>
    <property type="molecule type" value="Genomic_DNA"/>
</dbReference>
<proteinExistence type="predicted"/>
<evidence type="ECO:0000313" key="2">
    <source>
        <dbReference type="Proteomes" id="UP000593567"/>
    </source>
</evidence>
<reference evidence="1" key="1">
    <citation type="submission" date="2020-06" db="EMBL/GenBank/DDBJ databases">
        <title>Draft genome of Bugula neritina, a colonial animal packing powerful symbionts and potential medicines.</title>
        <authorList>
            <person name="Rayko M."/>
        </authorList>
    </citation>
    <scope>NUCLEOTIDE SEQUENCE [LARGE SCALE GENOMIC DNA]</scope>
    <source>
        <strain evidence="1">Kwan_BN1</strain>
    </source>
</reference>
<dbReference type="Proteomes" id="UP000593567">
    <property type="component" value="Unassembled WGS sequence"/>
</dbReference>
<gene>
    <name evidence="1" type="ORF">EB796_014600</name>
</gene>
<protein>
    <submittedName>
        <fullName evidence="1">Uncharacterized protein</fullName>
    </submittedName>
</protein>
<name>A0A7J7JLZ6_BUGNE</name>
<evidence type="ECO:0000313" key="1">
    <source>
        <dbReference type="EMBL" id="KAF6027095.1"/>
    </source>
</evidence>
<dbReference type="AlphaFoldDB" id="A0A7J7JLZ6"/>
<accession>A0A7J7JLZ6</accession>
<keyword evidence="2" id="KW-1185">Reference proteome</keyword>
<sequence length="106" mass="12297">MRGRDIVSSTWYKIPHIESENSKSTFLKAKTTLQSTVNNLKVSIPSHTQEDLLDIIVVLAVNQQLQPWNNADLICCCQELFLNYWLSMTSKLTHRTNYLRNIPNYV</sequence>
<organism evidence="1 2">
    <name type="scientific">Bugula neritina</name>
    <name type="common">Brown bryozoan</name>
    <name type="synonym">Sertularia neritina</name>
    <dbReference type="NCBI Taxonomy" id="10212"/>
    <lineage>
        <taxon>Eukaryota</taxon>
        <taxon>Metazoa</taxon>
        <taxon>Spiralia</taxon>
        <taxon>Lophotrochozoa</taxon>
        <taxon>Bryozoa</taxon>
        <taxon>Gymnolaemata</taxon>
        <taxon>Cheilostomatida</taxon>
        <taxon>Flustrina</taxon>
        <taxon>Buguloidea</taxon>
        <taxon>Bugulidae</taxon>
        <taxon>Bugula</taxon>
    </lineage>
</organism>
<comment type="caution">
    <text evidence="1">The sequence shown here is derived from an EMBL/GenBank/DDBJ whole genome shotgun (WGS) entry which is preliminary data.</text>
</comment>